<dbReference type="InterPro" id="IPR002379">
    <property type="entry name" value="ATPase_proteolipid_c-like_dom"/>
</dbReference>
<evidence type="ECO:0000256" key="3">
    <source>
        <dbReference type="ARBA" id="ARBA00022448"/>
    </source>
</evidence>
<evidence type="ECO:0000256" key="7">
    <source>
        <dbReference type="ARBA" id="ARBA00022781"/>
    </source>
</evidence>
<keyword evidence="5" id="KW-0138">CF(0)</keyword>
<keyword evidence="4" id="KW-0488">Methylation</keyword>
<dbReference type="GeneTree" id="ENSGT00940000159720"/>
<evidence type="ECO:0000256" key="13">
    <source>
        <dbReference type="ARBA" id="ARBA00023136"/>
    </source>
</evidence>
<keyword evidence="9 17" id="KW-1133">Transmembrane helix</keyword>
<reference evidence="19" key="2">
    <citation type="submission" date="2025-08" db="UniProtKB">
        <authorList>
            <consortium name="Ensembl"/>
        </authorList>
    </citation>
    <scope>IDENTIFICATION</scope>
</reference>
<feature type="transmembrane region" description="Helical" evidence="17">
    <location>
        <begin position="67"/>
        <end position="88"/>
    </location>
</feature>
<keyword evidence="6 17" id="KW-0812">Transmembrane</keyword>
<dbReference type="PRINTS" id="PR00124">
    <property type="entry name" value="ATPASEC"/>
</dbReference>
<dbReference type="Gene3D" id="1.20.20.10">
    <property type="entry name" value="F1F0 ATP synthase subunit C"/>
    <property type="match status" value="1"/>
</dbReference>
<dbReference type="GO" id="GO:0005743">
    <property type="term" value="C:mitochondrial inner membrane"/>
    <property type="evidence" value="ECO:0007669"/>
    <property type="project" value="UniProtKB-ARBA"/>
</dbReference>
<accession>A0A2K6LT11</accession>
<evidence type="ECO:0000256" key="16">
    <source>
        <dbReference type="ARBA" id="ARBA00033111"/>
    </source>
</evidence>
<dbReference type="SUPFAM" id="SSF81333">
    <property type="entry name" value="F1F0 ATP synthase subunit C"/>
    <property type="match status" value="1"/>
</dbReference>
<keyword evidence="13 17" id="KW-0472">Membrane</keyword>
<dbReference type="InterPro" id="IPR000454">
    <property type="entry name" value="ATP_synth_F0_csu"/>
</dbReference>
<evidence type="ECO:0000256" key="1">
    <source>
        <dbReference type="ARBA" id="ARBA00004225"/>
    </source>
</evidence>
<dbReference type="CDD" id="cd18182">
    <property type="entry name" value="ATP-synt_Fo_c_ATP5G3"/>
    <property type="match status" value="1"/>
</dbReference>
<dbReference type="PANTHER" id="PTHR10031">
    <property type="entry name" value="ATP SYNTHASE LIPID-BINDING PROTEIN, MITOCHONDRIAL"/>
    <property type="match status" value="1"/>
</dbReference>
<evidence type="ECO:0000256" key="5">
    <source>
        <dbReference type="ARBA" id="ARBA00022547"/>
    </source>
</evidence>
<dbReference type="GO" id="GO:0033177">
    <property type="term" value="C:proton-transporting two-sector ATPase complex, proton-transporting domain"/>
    <property type="evidence" value="ECO:0007669"/>
    <property type="project" value="InterPro"/>
</dbReference>
<dbReference type="GO" id="GO:0008289">
    <property type="term" value="F:lipid binding"/>
    <property type="evidence" value="ECO:0007669"/>
    <property type="project" value="UniProtKB-KW"/>
</dbReference>
<dbReference type="GO" id="GO:0015078">
    <property type="term" value="F:proton transmembrane transporter activity"/>
    <property type="evidence" value="ECO:0007669"/>
    <property type="project" value="InterPro"/>
</dbReference>
<evidence type="ECO:0000256" key="6">
    <source>
        <dbReference type="ARBA" id="ARBA00022692"/>
    </source>
</evidence>
<dbReference type="GO" id="GO:0015986">
    <property type="term" value="P:proton motive force-driven ATP synthesis"/>
    <property type="evidence" value="ECO:0007669"/>
    <property type="project" value="InterPro"/>
</dbReference>
<keyword evidence="10 17" id="KW-0406">Ion transport</keyword>
<proteinExistence type="inferred from homology"/>
<name>A0A2K6LT11_RHIBE</name>
<protein>
    <recommendedName>
        <fullName evidence="15">ATP synthase lipid-binding protein</fullName>
    </recommendedName>
    <alternativeName>
        <fullName evidence="16">ATPase protein 9</fullName>
    </alternativeName>
    <alternativeName>
        <fullName evidence="14">ATPase subunit c</fullName>
    </alternativeName>
</protein>
<feature type="domain" description="V-ATPase proteolipid subunit C-like" evidence="18">
    <location>
        <begin position="64"/>
        <end position="124"/>
    </location>
</feature>
<evidence type="ECO:0000256" key="9">
    <source>
        <dbReference type="ARBA" id="ARBA00022989"/>
    </source>
</evidence>
<dbReference type="InterPro" id="IPR035921">
    <property type="entry name" value="F/V-ATP_Csub_sf"/>
</dbReference>
<comment type="similarity">
    <text evidence="2 17">Belongs to the ATPase C chain family.</text>
</comment>
<dbReference type="Pfam" id="PF00137">
    <property type="entry name" value="ATP-synt_C"/>
    <property type="match status" value="1"/>
</dbReference>
<dbReference type="FunFam" id="1.20.20.10:FF:000003">
    <property type="entry name" value="Atp synthase f complex subunit mitochondrial"/>
    <property type="match status" value="1"/>
</dbReference>
<evidence type="ECO:0000256" key="15">
    <source>
        <dbReference type="ARBA" id="ARBA00032304"/>
    </source>
</evidence>
<evidence type="ECO:0000256" key="10">
    <source>
        <dbReference type="ARBA" id="ARBA00023065"/>
    </source>
</evidence>
<dbReference type="Proteomes" id="UP000233180">
    <property type="component" value="Unassembled WGS sequence"/>
</dbReference>
<organism evidence="19 20">
    <name type="scientific">Rhinopithecus bieti</name>
    <name type="common">Black snub-nosed monkey</name>
    <name type="synonym">Pygathrix bieti</name>
    <dbReference type="NCBI Taxonomy" id="61621"/>
    <lineage>
        <taxon>Eukaryota</taxon>
        <taxon>Metazoa</taxon>
        <taxon>Chordata</taxon>
        <taxon>Craniata</taxon>
        <taxon>Vertebrata</taxon>
        <taxon>Euteleostomi</taxon>
        <taxon>Mammalia</taxon>
        <taxon>Eutheria</taxon>
        <taxon>Euarchontoglires</taxon>
        <taxon>Primates</taxon>
        <taxon>Haplorrhini</taxon>
        <taxon>Catarrhini</taxon>
        <taxon>Cercopithecidae</taxon>
        <taxon>Colobinae</taxon>
        <taxon>Rhinopithecus</taxon>
    </lineage>
</organism>
<evidence type="ECO:0000313" key="20">
    <source>
        <dbReference type="Proteomes" id="UP000233180"/>
    </source>
</evidence>
<dbReference type="GO" id="GO:0045259">
    <property type="term" value="C:proton-transporting ATP synthase complex"/>
    <property type="evidence" value="ECO:0007669"/>
    <property type="project" value="UniProtKB-KW"/>
</dbReference>
<keyword evidence="7 17" id="KW-0375">Hydrogen ion transport</keyword>
<evidence type="ECO:0000256" key="11">
    <source>
        <dbReference type="ARBA" id="ARBA00023121"/>
    </source>
</evidence>
<keyword evidence="20" id="KW-1185">Reference proteome</keyword>
<evidence type="ECO:0000256" key="8">
    <source>
        <dbReference type="ARBA" id="ARBA00022946"/>
    </source>
</evidence>
<comment type="subcellular location">
    <subcellularLocation>
        <location evidence="1">Mitochondrion membrane</location>
        <topology evidence="1">Multi-pass membrane protein</topology>
    </subcellularLocation>
</comment>
<evidence type="ECO:0000256" key="17">
    <source>
        <dbReference type="RuleBase" id="RU004221"/>
    </source>
</evidence>
<evidence type="ECO:0000256" key="12">
    <source>
        <dbReference type="ARBA" id="ARBA00023128"/>
    </source>
</evidence>
<keyword evidence="12" id="KW-0496">Mitochondrion</keyword>
<evidence type="ECO:0000259" key="18">
    <source>
        <dbReference type="Pfam" id="PF00137"/>
    </source>
</evidence>
<reference evidence="19 20" key="1">
    <citation type="submission" date="2016-06" db="EMBL/GenBank/DDBJ databases">
        <title>Genome of Rhinopithecus bieti.</title>
        <authorList>
            <person name="Wu"/>
            <person name="C.-I. and Zhang"/>
            <person name="Y."/>
        </authorList>
    </citation>
    <scope>NUCLEOTIDE SEQUENCE</scope>
</reference>
<reference evidence="19" key="3">
    <citation type="submission" date="2025-09" db="UniProtKB">
        <authorList>
            <consortium name="Ensembl"/>
        </authorList>
    </citation>
    <scope>IDENTIFICATION</scope>
</reference>
<sequence length="181" mass="19265">MQTAALLISPALKCCCTRGLIRLVPASFLNSPENSSKQPSYSSSLLQVTSAVSQDIDTAAKSIGAEAATVSVAGSGAGIGTVFGSLFIGYARNPSLKWQLFSYVILGFACVALGLFCLMAAFLILFALPDGHLLVPAVATPRHSWCWGVLSFTIKYNISQTNKQNQESLLENEVSTEQSRL</sequence>
<dbReference type="InterPro" id="IPR038662">
    <property type="entry name" value="ATP_synth_F0_csu_sf"/>
</dbReference>
<dbReference type="Ensembl" id="ENSRBIT00000050573.1">
    <property type="protein sequence ID" value="ENSRBIP00000026653.1"/>
    <property type="gene ID" value="ENSRBIG00000037197.1"/>
</dbReference>
<dbReference type="STRING" id="61621.ENSRBIP00000026653"/>
<evidence type="ECO:0000256" key="2">
    <source>
        <dbReference type="ARBA" id="ARBA00006704"/>
    </source>
</evidence>
<feature type="transmembrane region" description="Helical" evidence="17">
    <location>
        <begin position="100"/>
        <end position="128"/>
    </location>
</feature>
<evidence type="ECO:0000313" key="19">
    <source>
        <dbReference type="Ensembl" id="ENSRBIP00000026653.1"/>
    </source>
</evidence>
<evidence type="ECO:0000256" key="4">
    <source>
        <dbReference type="ARBA" id="ARBA00022481"/>
    </source>
</evidence>
<keyword evidence="3 17" id="KW-0813">Transport</keyword>
<evidence type="ECO:0000256" key="14">
    <source>
        <dbReference type="ARBA" id="ARBA00029852"/>
    </source>
</evidence>
<keyword evidence="11 17" id="KW-0446">Lipid-binding</keyword>
<dbReference type="AlphaFoldDB" id="A0A2K6LT11"/>
<dbReference type="PANTHER" id="PTHR10031:SF32">
    <property type="entry name" value="ATP SYNTHASE LIPID-BINDING PROTEIN"/>
    <property type="match status" value="1"/>
</dbReference>
<keyword evidence="8" id="KW-0809">Transit peptide</keyword>